<dbReference type="EMBL" id="JARIHO010000045">
    <property type="protein sequence ID" value="KAJ7323838.1"/>
    <property type="molecule type" value="Genomic_DNA"/>
</dbReference>
<gene>
    <name evidence="1" type="ORF">DFH08DRAFT_817320</name>
</gene>
<dbReference type="AlphaFoldDB" id="A0AAD6ZIQ4"/>
<evidence type="ECO:0000313" key="2">
    <source>
        <dbReference type="Proteomes" id="UP001218218"/>
    </source>
</evidence>
<accession>A0AAD6ZIQ4</accession>
<sequence length="497" mass="56392">MLLLYGSSDEERRISEQELLEFCRDQSAKSPHRSKSEVEQYLRSFQYIAAPLLRRQDIKIVQRDYYFNALGDFSEPAEPLSPSNVHHTSPLRSITDRVSGFCWTLDELKHLAARQDVDQASVADIARGIQAELEQCLTSASCGYVGLQKSSHISYNDNDSGSVSEMVVDVMKPIDPWMTSTEINDDYERYLADEYDNIELRFSDTSEVSDSGDITESDSSSKFLFPSDVESSHYMESIAVFDPMPHALSYSLSWGDFDTVFEPDGASLEHPNAQQLDAPKFDLFGVLKLFYSEKNAYNLSAPFSNDEPDLVPIYESADIPELSCFVHSSTHSEFEPTTDLFLELFYAEKNSSELSAAFINHEQDAQVDFESYFTQDTAELSSIPYSTHLSAHPEPESTTHLFIELFYTEQKFPEPRNTSSDNERNLDLVYELYFDADIPDLSHHFTLIHSTSDSEPVSITDTFIELILSQETSRRVDSETIASASEHDSSIHTLREF</sequence>
<organism evidence="1 2">
    <name type="scientific">Mycena albidolilacea</name>
    <dbReference type="NCBI Taxonomy" id="1033008"/>
    <lineage>
        <taxon>Eukaryota</taxon>
        <taxon>Fungi</taxon>
        <taxon>Dikarya</taxon>
        <taxon>Basidiomycota</taxon>
        <taxon>Agaricomycotina</taxon>
        <taxon>Agaricomycetes</taxon>
        <taxon>Agaricomycetidae</taxon>
        <taxon>Agaricales</taxon>
        <taxon>Marasmiineae</taxon>
        <taxon>Mycenaceae</taxon>
        <taxon>Mycena</taxon>
    </lineage>
</organism>
<name>A0AAD6ZIQ4_9AGAR</name>
<evidence type="ECO:0000313" key="1">
    <source>
        <dbReference type="EMBL" id="KAJ7323838.1"/>
    </source>
</evidence>
<dbReference type="Proteomes" id="UP001218218">
    <property type="component" value="Unassembled WGS sequence"/>
</dbReference>
<proteinExistence type="predicted"/>
<comment type="caution">
    <text evidence="1">The sequence shown here is derived from an EMBL/GenBank/DDBJ whole genome shotgun (WGS) entry which is preliminary data.</text>
</comment>
<protein>
    <submittedName>
        <fullName evidence="1">Uncharacterized protein</fullName>
    </submittedName>
</protein>
<keyword evidence="2" id="KW-1185">Reference proteome</keyword>
<reference evidence="1" key="1">
    <citation type="submission" date="2023-03" db="EMBL/GenBank/DDBJ databases">
        <title>Massive genome expansion in bonnet fungi (Mycena s.s.) driven by repeated elements and novel gene families across ecological guilds.</title>
        <authorList>
            <consortium name="Lawrence Berkeley National Laboratory"/>
            <person name="Harder C.B."/>
            <person name="Miyauchi S."/>
            <person name="Viragh M."/>
            <person name="Kuo A."/>
            <person name="Thoen E."/>
            <person name="Andreopoulos B."/>
            <person name="Lu D."/>
            <person name="Skrede I."/>
            <person name="Drula E."/>
            <person name="Henrissat B."/>
            <person name="Morin E."/>
            <person name="Kohler A."/>
            <person name="Barry K."/>
            <person name="LaButti K."/>
            <person name="Morin E."/>
            <person name="Salamov A."/>
            <person name="Lipzen A."/>
            <person name="Mereny Z."/>
            <person name="Hegedus B."/>
            <person name="Baldrian P."/>
            <person name="Stursova M."/>
            <person name="Weitz H."/>
            <person name="Taylor A."/>
            <person name="Grigoriev I.V."/>
            <person name="Nagy L.G."/>
            <person name="Martin F."/>
            <person name="Kauserud H."/>
        </authorList>
    </citation>
    <scope>NUCLEOTIDE SEQUENCE</scope>
    <source>
        <strain evidence="1">CBHHK002</strain>
    </source>
</reference>